<dbReference type="EC" id="2.1.1.193" evidence="3 12"/>
<accession>A0A062UBJ5</accession>
<dbReference type="InterPro" id="IPR029026">
    <property type="entry name" value="tRNA_m1G_MTases_N"/>
</dbReference>
<evidence type="ECO:0000259" key="13">
    <source>
        <dbReference type="Pfam" id="PF04452"/>
    </source>
</evidence>
<evidence type="ECO:0000313" key="16">
    <source>
        <dbReference type="Proteomes" id="UP000027190"/>
    </source>
</evidence>
<feature type="domain" description="Ribosomal RNA small subunit methyltransferase E PUA-like" evidence="14">
    <location>
        <begin position="21"/>
        <end position="60"/>
    </location>
</feature>
<protein>
    <recommendedName>
        <fullName evidence="4 12">Ribosomal RNA small subunit methyltransferase E</fullName>
        <ecNumber evidence="3 12">2.1.1.193</ecNumber>
    </recommendedName>
</protein>
<evidence type="ECO:0000256" key="11">
    <source>
        <dbReference type="ARBA" id="ARBA00047944"/>
    </source>
</evidence>
<sequence>MSSMPRLFVNSDLVAGNAFELDEEQAKYLTRVMRLGVGDAARVFNGRDGEWRAEISAVAGRRAEMTPAEQLREQPAQARAPLTLLFAPVKKSETDFIVEKATELGAGFIQPVITERTQSRTVRLDRFEKIALEAAEQTERLDVPLLADALGLDAALEALPAGTVLIFCDEAGDEADAPWGGQSGRAEPMVQVLEGLKGQAAAILIGPEGGFSPAERGFLRAREGTHPVSLGPRILRAETAAVAAMTLWQAICGDWGN</sequence>
<proteinExistence type="inferred from homology"/>
<comment type="function">
    <text evidence="10 12">Specifically methylates the N3 position of the uracil ring of uridine 1498 (m3U1498) in 16S rRNA. Acts on the fully assembled 30S ribosomal subunit.</text>
</comment>
<dbReference type="AlphaFoldDB" id="A0A062UBJ5"/>
<comment type="caution">
    <text evidence="15">The sequence shown here is derived from an EMBL/GenBank/DDBJ whole genome shotgun (WGS) entry which is preliminary data.</text>
</comment>
<evidence type="ECO:0000256" key="10">
    <source>
        <dbReference type="ARBA" id="ARBA00025699"/>
    </source>
</evidence>
<dbReference type="PANTHER" id="PTHR30027:SF3">
    <property type="entry name" value="16S RRNA (URACIL(1498)-N(3))-METHYLTRANSFERASE"/>
    <property type="match status" value="1"/>
</dbReference>
<evidence type="ECO:0000256" key="2">
    <source>
        <dbReference type="ARBA" id="ARBA00005528"/>
    </source>
</evidence>
<dbReference type="PATRIC" id="fig|1280947.3.peg.3688"/>
<keyword evidence="7 12" id="KW-0489">Methyltransferase</keyword>
<dbReference type="Gene3D" id="3.40.1280.10">
    <property type="match status" value="1"/>
</dbReference>
<dbReference type="SUPFAM" id="SSF75217">
    <property type="entry name" value="alpha/beta knot"/>
    <property type="match status" value="1"/>
</dbReference>
<dbReference type="SUPFAM" id="SSF88697">
    <property type="entry name" value="PUA domain-like"/>
    <property type="match status" value="1"/>
</dbReference>
<dbReference type="PANTHER" id="PTHR30027">
    <property type="entry name" value="RIBOSOMAL RNA SMALL SUBUNIT METHYLTRANSFERASE E"/>
    <property type="match status" value="1"/>
</dbReference>
<dbReference type="GO" id="GO:0070042">
    <property type="term" value="F:rRNA (uridine-N3-)-methyltransferase activity"/>
    <property type="evidence" value="ECO:0007669"/>
    <property type="project" value="TreeGrafter"/>
</dbReference>
<keyword evidence="5 12" id="KW-0963">Cytoplasm</keyword>
<dbReference type="OrthoDB" id="9815641at2"/>
<dbReference type="CDD" id="cd18084">
    <property type="entry name" value="RsmE-like"/>
    <property type="match status" value="1"/>
</dbReference>
<keyword evidence="16" id="KW-1185">Reference proteome</keyword>
<dbReference type="STRING" id="1280947.HY30_11170"/>
<evidence type="ECO:0000256" key="9">
    <source>
        <dbReference type="ARBA" id="ARBA00022691"/>
    </source>
</evidence>
<dbReference type="InterPro" id="IPR015947">
    <property type="entry name" value="PUA-like_sf"/>
</dbReference>
<evidence type="ECO:0000256" key="6">
    <source>
        <dbReference type="ARBA" id="ARBA00022552"/>
    </source>
</evidence>
<evidence type="ECO:0000256" key="8">
    <source>
        <dbReference type="ARBA" id="ARBA00022679"/>
    </source>
</evidence>
<keyword evidence="8 12" id="KW-0808">Transferase</keyword>
<dbReference type="InterPro" id="IPR046886">
    <property type="entry name" value="RsmE_MTase_dom"/>
</dbReference>
<name>A0A062UBJ5_9PROT</name>
<dbReference type="InterPro" id="IPR029028">
    <property type="entry name" value="Alpha/beta_knot_MTases"/>
</dbReference>
<dbReference type="Pfam" id="PF04452">
    <property type="entry name" value="Methyltrans_RNA"/>
    <property type="match status" value="1"/>
</dbReference>
<gene>
    <name evidence="15" type="ORF">HY30_11170</name>
</gene>
<reference evidence="15 16" key="1">
    <citation type="journal article" date="2014" name="Antonie Van Leeuwenhoek">
        <title>Hyphomonas beringensis sp. nov. and Hyphomonas chukchiensis sp. nov., isolated from surface seawater of the Bering Sea and Chukchi Sea.</title>
        <authorList>
            <person name="Li C."/>
            <person name="Lai Q."/>
            <person name="Li G."/>
            <person name="Dong C."/>
            <person name="Wang J."/>
            <person name="Liao Y."/>
            <person name="Shao Z."/>
        </authorList>
    </citation>
    <scope>NUCLEOTIDE SEQUENCE [LARGE SCALE GENOMIC DNA]</scope>
    <source>
        <strain evidence="15 16">BH-BN04-4</strain>
    </source>
</reference>
<evidence type="ECO:0000256" key="1">
    <source>
        <dbReference type="ARBA" id="ARBA00004496"/>
    </source>
</evidence>
<evidence type="ECO:0000313" key="15">
    <source>
        <dbReference type="EMBL" id="KCZ53525.1"/>
    </source>
</evidence>
<dbReference type="InterPro" id="IPR046887">
    <property type="entry name" value="RsmE_PUA-like"/>
</dbReference>
<dbReference type="InterPro" id="IPR006700">
    <property type="entry name" value="RsmE"/>
</dbReference>
<dbReference type="Pfam" id="PF20260">
    <property type="entry name" value="PUA_4"/>
    <property type="match status" value="1"/>
</dbReference>
<organism evidence="15 16">
    <name type="scientific">Hyphomonas chukchiensis</name>
    <dbReference type="NCBI Taxonomy" id="1280947"/>
    <lineage>
        <taxon>Bacteria</taxon>
        <taxon>Pseudomonadati</taxon>
        <taxon>Pseudomonadota</taxon>
        <taxon>Alphaproteobacteria</taxon>
        <taxon>Hyphomonadales</taxon>
        <taxon>Hyphomonadaceae</taxon>
        <taxon>Hyphomonas</taxon>
    </lineage>
</organism>
<evidence type="ECO:0000256" key="7">
    <source>
        <dbReference type="ARBA" id="ARBA00022603"/>
    </source>
</evidence>
<dbReference type="Proteomes" id="UP000027190">
    <property type="component" value="Unassembled WGS sequence"/>
</dbReference>
<keyword evidence="6 12" id="KW-0698">rRNA processing</keyword>
<evidence type="ECO:0000256" key="12">
    <source>
        <dbReference type="PIRNR" id="PIRNR015601"/>
    </source>
</evidence>
<dbReference type="NCBIfam" id="TIGR00046">
    <property type="entry name" value="RsmE family RNA methyltransferase"/>
    <property type="match status" value="1"/>
</dbReference>
<evidence type="ECO:0000256" key="4">
    <source>
        <dbReference type="ARBA" id="ARBA00013673"/>
    </source>
</evidence>
<keyword evidence="9 12" id="KW-0949">S-adenosyl-L-methionine</keyword>
<dbReference type="EMBL" id="AWFG01000096">
    <property type="protein sequence ID" value="KCZ53525.1"/>
    <property type="molecule type" value="Genomic_DNA"/>
</dbReference>
<evidence type="ECO:0000256" key="5">
    <source>
        <dbReference type="ARBA" id="ARBA00022490"/>
    </source>
</evidence>
<dbReference type="NCBIfam" id="NF008696">
    <property type="entry name" value="PRK11713.3-5"/>
    <property type="match status" value="1"/>
</dbReference>
<dbReference type="PIRSF" id="PIRSF015601">
    <property type="entry name" value="MTase_slr0722"/>
    <property type="match status" value="1"/>
</dbReference>
<evidence type="ECO:0000256" key="3">
    <source>
        <dbReference type="ARBA" id="ARBA00012328"/>
    </source>
</evidence>
<dbReference type="Gene3D" id="2.40.240.20">
    <property type="entry name" value="Hypothetical PUA domain-like, domain 1"/>
    <property type="match status" value="1"/>
</dbReference>
<dbReference type="GO" id="GO:0005737">
    <property type="term" value="C:cytoplasm"/>
    <property type="evidence" value="ECO:0007669"/>
    <property type="project" value="UniProtKB-SubCell"/>
</dbReference>
<dbReference type="GO" id="GO:0070475">
    <property type="term" value="P:rRNA base methylation"/>
    <property type="evidence" value="ECO:0007669"/>
    <property type="project" value="TreeGrafter"/>
</dbReference>
<comment type="catalytic activity">
    <reaction evidence="11 12">
        <text>uridine(1498) in 16S rRNA + S-adenosyl-L-methionine = N(3)-methyluridine(1498) in 16S rRNA + S-adenosyl-L-homocysteine + H(+)</text>
        <dbReference type="Rhea" id="RHEA:42920"/>
        <dbReference type="Rhea" id="RHEA-COMP:10283"/>
        <dbReference type="Rhea" id="RHEA-COMP:10284"/>
        <dbReference type="ChEBI" id="CHEBI:15378"/>
        <dbReference type="ChEBI" id="CHEBI:57856"/>
        <dbReference type="ChEBI" id="CHEBI:59789"/>
        <dbReference type="ChEBI" id="CHEBI:65315"/>
        <dbReference type="ChEBI" id="CHEBI:74502"/>
        <dbReference type="EC" id="2.1.1.193"/>
    </reaction>
</comment>
<dbReference type="eggNOG" id="COG1385">
    <property type="taxonomic scope" value="Bacteria"/>
</dbReference>
<comment type="subcellular location">
    <subcellularLocation>
        <location evidence="1 12">Cytoplasm</location>
    </subcellularLocation>
</comment>
<feature type="domain" description="Ribosomal RNA small subunit methyltransferase E methyltransferase" evidence="13">
    <location>
        <begin position="80"/>
        <end position="249"/>
    </location>
</feature>
<comment type="similarity">
    <text evidence="2 12">Belongs to the RNA methyltransferase RsmE family.</text>
</comment>
<evidence type="ECO:0000259" key="14">
    <source>
        <dbReference type="Pfam" id="PF20260"/>
    </source>
</evidence>